<dbReference type="GO" id="GO:0003714">
    <property type="term" value="F:transcription corepressor activity"/>
    <property type="evidence" value="ECO:0007669"/>
    <property type="project" value="InterPro"/>
</dbReference>
<feature type="compositionally biased region" description="Low complexity" evidence="1">
    <location>
        <begin position="292"/>
        <end position="303"/>
    </location>
</feature>
<feature type="compositionally biased region" description="Low complexity" evidence="1">
    <location>
        <begin position="317"/>
        <end position="326"/>
    </location>
</feature>
<feature type="compositionally biased region" description="Low complexity" evidence="1">
    <location>
        <begin position="817"/>
        <end position="828"/>
    </location>
</feature>
<keyword evidence="3" id="KW-1185">Reference proteome</keyword>
<feature type="compositionally biased region" description="Polar residues" evidence="1">
    <location>
        <begin position="536"/>
        <end position="546"/>
    </location>
</feature>
<dbReference type="PANTHER" id="PTHR44376">
    <property type="entry name" value="TRANSCRIPTIONAL REGULATOR OF FILAMENTOUS GROWTH FLO8"/>
    <property type="match status" value="1"/>
</dbReference>
<evidence type="ECO:0000313" key="2">
    <source>
        <dbReference type="EMBL" id="KAF9497790.1"/>
    </source>
</evidence>
<feature type="compositionally biased region" description="Low complexity" evidence="1">
    <location>
        <begin position="1"/>
        <end position="26"/>
    </location>
</feature>
<dbReference type="InterPro" id="IPR006594">
    <property type="entry name" value="LisH"/>
</dbReference>
<dbReference type="AlphaFoldDB" id="A0A9P6A3Z0"/>
<dbReference type="PROSITE" id="PS50896">
    <property type="entry name" value="LISH"/>
    <property type="match status" value="1"/>
</dbReference>
<dbReference type="InterPro" id="IPR044716">
    <property type="entry name" value="LEUNIG-like"/>
</dbReference>
<dbReference type="OrthoDB" id="5600002at2759"/>
<feature type="region of interest" description="Disordered" evidence="1">
    <location>
        <begin position="145"/>
        <end position="382"/>
    </location>
</feature>
<dbReference type="PANTHER" id="PTHR44376:SF5">
    <property type="entry name" value="TRANSCRIPTIONAL COREPRESSOR LEUNIG ISOFORM X1"/>
    <property type="match status" value="1"/>
</dbReference>
<name>A0A9P6A3Z0_PLEER</name>
<dbReference type="Proteomes" id="UP000807025">
    <property type="component" value="Unassembled WGS sequence"/>
</dbReference>
<comment type="caution">
    <text evidence="2">The sequence shown here is derived from an EMBL/GenBank/DDBJ whole genome shotgun (WGS) entry which is preliminary data.</text>
</comment>
<organism evidence="2 3">
    <name type="scientific">Pleurotus eryngii</name>
    <name type="common">Boletus of the steppes</name>
    <dbReference type="NCBI Taxonomy" id="5323"/>
    <lineage>
        <taxon>Eukaryota</taxon>
        <taxon>Fungi</taxon>
        <taxon>Dikarya</taxon>
        <taxon>Basidiomycota</taxon>
        <taxon>Agaricomycotina</taxon>
        <taxon>Agaricomycetes</taxon>
        <taxon>Agaricomycetidae</taxon>
        <taxon>Agaricales</taxon>
        <taxon>Pleurotineae</taxon>
        <taxon>Pleurotaceae</taxon>
        <taxon>Pleurotus</taxon>
    </lineage>
</organism>
<feature type="compositionally biased region" description="Pro residues" evidence="1">
    <location>
        <begin position="503"/>
        <end position="514"/>
    </location>
</feature>
<feature type="compositionally biased region" description="Gly residues" evidence="1">
    <location>
        <begin position="274"/>
        <end position="291"/>
    </location>
</feature>
<feature type="compositionally biased region" description="Low complexity" evidence="1">
    <location>
        <begin position="707"/>
        <end position="726"/>
    </location>
</feature>
<feature type="compositionally biased region" description="Polar residues" evidence="1">
    <location>
        <begin position="261"/>
        <end position="272"/>
    </location>
</feature>
<evidence type="ECO:0000313" key="3">
    <source>
        <dbReference type="Proteomes" id="UP000807025"/>
    </source>
</evidence>
<gene>
    <name evidence="2" type="ORF">BDN71DRAFT_1504488</name>
</gene>
<accession>A0A9P6A3Z0</accession>
<proteinExistence type="predicted"/>
<feature type="compositionally biased region" description="Low complexity" evidence="1">
    <location>
        <begin position="734"/>
        <end position="744"/>
    </location>
</feature>
<feature type="compositionally biased region" description="Low complexity" evidence="1">
    <location>
        <begin position="778"/>
        <end position="808"/>
    </location>
</feature>
<feature type="compositionally biased region" description="Low complexity" evidence="1">
    <location>
        <begin position="563"/>
        <end position="585"/>
    </location>
</feature>
<feature type="region of interest" description="Disordered" evidence="1">
    <location>
        <begin position="1"/>
        <end position="38"/>
    </location>
</feature>
<feature type="compositionally biased region" description="Low complexity" evidence="1">
    <location>
        <begin position="350"/>
        <end position="362"/>
    </location>
</feature>
<reference evidence="2" key="1">
    <citation type="submission" date="2020-11" db="EMBL/GenBank/DDBJ databases">
        <authorList>
            <consortium name="DOE Joint Genome Institute"/>
            <person name="Ahrendt S."/>
            <person name="Riley R."/>
            <person name="Andreopoulos W."/>
            <person name="Labutti K."/>
            <person name="Pangilinan J."/>
            <person name="Ruiz-Duenas F.J."/>
            <person name="Barrasa J.M."/>
            <person name="Sanchez-Garcia M."/>
            <person name="Camarero S."/>
            <person name="Miyauchi S."/>
            <person name="Serrano A."/>
            <person name="Linde D."/>
            <person name="Babiker R."/>
            <person name="Drula E."/>
            <person name="Ayuso-Fernandez I."/>
            <person name="Pacheco R."/>
            <person name="Padilla G."/>
            <person name="Ferreira P."/>
            <person name="Barriuso J."/>
            <person name="Kellner H."/>
            <person name="Castanera R."/>
            <person name="Alfaro M."/>
            <person name="Ramirez L."/>
            <person name="Pisabarro A.G."/>
            <person name="Kuo A."/>
            <person name="Tritt A."/>
            <person name="Lipzen A."/>
            <person name="He G."/>
            <person name="Yan M."/>
            <person name="Ng V."/>
            <person name="Cullen D."/>
            <person name="Martin F."/>
            <person name="Rosso M.-N."/>
            <person name="Henrissat B."/>
            <person name="Hibbett D."/>
            <person name="Martinez A.T."/>
            <person name="Grigoriev I.V."/>
        </authorList>
    </citation>
    <scope>NUCLEOTIDE SEQUENCE</scope>
    <source>
        <strain evidence="2">ATCC 90797</strain>
    </source>
</reference>
<feature type="region of interest" description="Disordered" evidence="1">
    <location>
        <begin position="689"/>
        <end position="838"/>
    </location>
</feature>
<evidence type="ECO:0008006" key="4">
    <source>
        <dbReference type="Google" id="ProtNLM"/>
    </source>
</evidence>
<feature type="compositionally biased region" description="Low complexity" evidence="1">
    <location>
        <begin position="333"/>
        <end position="342"/>
    </location>
</feature>
<evidence type="ECO:0000256" key="1">
    <source>
        <dbReference type="SAM" id="MobiDB-lite"/>
    </source>
</evidence>
<sequence length="890" mass="90934">MATVTQQQQSGPTPQPLQQQQPQQQQLKLNPSDPNPGAALSWEGDRMFNIYIYDYCHKRGFLKTAQELLSEADLPHDATPPINAKQGLLFEWWSVFWVLFTTKSNGSGPEDALLYTHHQSQQAAVRQQRLQAQAQAQGGLALHGVGQTVTTNGPPQPGPPGSATGPPMRTMNGMSRQGGPGAPSVGLGPPPNSGFLPNGMTNGTLPNGAPAQNFGNQGIPNGIASSPGFAGMNPQRLPQGAPGPSVGPPGQRPNGIGGPPFQQSPTMANSPHSGPGGQSGQQGPGGQGGGPMQQQGQPGAGQPMNQIGPGPHGMGGSMSRPGTSSGLPGGNPSGSMLPPNSGQPGGGPQPGMNMQGQGPTPGYGARPPSRTNTPGSGGIMVQQSPSMMNRQVPGAPGQMGMGLPPGIMSPNNMGMSPGMPPNMGMGGINVNIQAMQAEFAQMPPMMLKQYKSEIGMPDTQQPLSDQDKMKLVSHHRMKRGQAGVNAAAGPSMMNRPPMQHPSRGPPGPAGPSGPQPGQRAGKRNSTSPGEEHGTLPGQNDSQSSPRSAKRARHSPTLEHPMYQQQQLGQPGQPQQPSGGPNHHQPGGPGGLGGTSMNPQQPPMNIMRPNPMGTPMIGVPPQSMMGSGPGPSGMPGPPMGVNGPFGQGMAGGPMGNMIMSPGMSHPQAGGMRTPQMLSNEMAYRHNMQNIHKQPMPGNVGSPAANADSPFNPGGPSGSGTPQFNPGNRPGPGPGPQQQNKPMNSMAPPPSPSMKDQNAGGPKDGNNASGNGPKPGGSSGSPQNQAMGRQTPTATGTAPPTPAPGAGMNNGPPPPSAPNNPMTAPSPSSMLSMNGGGAAISTDLFSTDFINSVANTLEDFDTSIFRPDGDINFERDFGQWFNGDDAMGGGLS</sequence>
<dbReference type="EMBL" id="MU154541">
    <property type="protein sequence ID" value="KAF9497790.1"/>
    <property type="molecule type" value="Genomic_DNA"/>
</dbReference>
<feature type="region of interest" description="Disordered" evidence="1">
    <location>
        <begin position="456"/>
        <end position="611"/>
    </location>
</feature>
<protein>
    <recommendedName>
        <fullName evidence="4">LisH domain-containing protein</fullName>
    </recommendedName>
</protein>